<dbReference type="InterPro" id="IPR015943">
    <property type="entry name" value="WD40/YVTN_repeat-like_dom_sf"/>
</dbReference>
<evidence type="ECO:0000256" key="1">
    <source>
        <dbReference type="ARBA" id="ARBA00006432"/>
    </source>
</evidence>
<dbReference type="Gene3D" id="3.40.50.12780">
    <property type="entry name" value="N-terminal domain of ligase-like"/>
    <property type="match status" value="1"/>
</dbReference>
<dbReference type="SMART" id="SM00564">
    <property type="entry name" value="PQQ"/>
    <property type="match status" value="6"/>
</dbReference>
<evidence type="ECO:0000256" key="2">
    <source>
        <dbReference type="ARBA" id="ARBA00023098"/>
    </source>
</evidence>
<keyword evidence="5" id="KW-1185">Reference proteome</keyword>
<gene>
    <name evidence="4" type="primary">AASDH</name>
</gene>
<dbReference type="Gene3D" id="3.30.300.30">
    <property type="match status" value="1"/>
</dbReference>
<dbReference type="InterPro" id="IPR048005">
    <property type="entry name" value="AASDH_AMP"/>
</dbReference>
<dbReference type="InterPro" id="IPR009081">
    <property type="entry name" value="PP-bd_ACP"/>
</dbReference>
<dbReference type="InterPro" id="IPR020845">
    <property type="entry name" value="AMP-binding_CS"/>
</dbReference>
<dbReference type="InterPro" id="IPR018391">
    <property type="entry name" value="PQQ_b-propeller_rpt"/>
</dbReference>
<dbReference type="AlphaFoldDB" id="A0A8C4ZRG8"/>
<dbReference type="SUPFAM" id="SSF56801">
    <property type="entry name" value="Acetyl-CoA synthetase-like"/>
    <property type="match status" value="1"/>
</dbReference>
<dbReference type="InterPro" id="IPR045851">
    <property type="entry name" value="AMP-bd_C_sf"/>
</dbReference>
<reference evidence="4" key="2">
    <citation type="submission" date="2025-09" db="UniProtKB">
        <authorList>
            <consortium name="Ensembl"/>
        </authorList>
    </citation>
    <scope>IDENTIFICATION</scope>
</reference>
<dbReference type="InterPro" id="IPR052091">
    <property type="entry name" value="Beta-ala_Activ/Resist"/>
</dbReference>
<dbReference type="PROSITE" id="PS50075">
    <property type="entry name" value="CARRIER"/>
    <property type="match status" value="1"/>
</dbReference>
<reference evidence="4" key="1">
    <citation type="submission" date="2025-08" db="UniProtKB">
        <authorList>
            <consortium name="Ensembl"/>
        </authorList>
    </citation>
    <scope>IDENTIFICATION</scope>
</reference>
<comment type="similarity">
    <text evidence="1">Belongs to the ATP-dependent AMP-binding enzyme family.</text>
</comment>
<dbReference type="Ensembl" id="ENSGMOT00000020896.2">
    <property type="protein sequence ID" value="ENSGMOP00000020395.2"/>
    <property type="gene ID" value="ENSGMOG00000018953.2"/>
</dbReference>
<dbReference type="Gene3D" id="1.10.1200.10">
    <property type="entry name" value="ACP-like"/>
    <property type="match status" value="1"/>
</dbReference>
<dbReference type="PANTHER" id="PTHR44394:SF1">
    <property type="entry name" value="BETA-ALANINE-ACTIVATING ENZYME"/>
    <property type="match status" value="1"/>
</dbReference>
<sequence>LDEMNGNKLQDALIAAALKHADRVAVTFDMGSGPENCVSLSYKEVVGHGNELSSSLRNVCRENNGLIGLYVQNDLYLPVWIFGILQLPAAYLPLNPDVPGILSARIMSMCDLNYCTLQSSLFEHFQKKFSKLITVEVCAVWPDYNLTLVRVQPLSSAVILDLGTQQEGTRRACEEWPHASTYLADYTKKGDFAYVLHTSGTTGLPKIVRVPHKCIVPNIQHLRSLFQIGAEDLVFLASPLTFDPSVVEIFLALSSGARLLIAPSVIKKAPNRLAKLLFKDHKTTVLQVTPTLLGRFGHRTLTEEVLSAGSSLRVLALGGEACPSLGLLRSWRQEGNRTQMYNVYGITEVSCWASCHQVPESLLKSSHQAASSIPIGAPLLNTSVEVRDDWGCVITAGQGQLFIGGQERVCLIDDESTMVPGTMRATGDWVEMEGKHLHYLGRRDRLVKRNGQRVNLDTVQQVMMSLPQVESCAVGLFKGLRLVAFVVGDWGFLEDLPEDGSRSDAPIRVLHRVVLQQLSLLVPSASIPDSLVLVQALPLTAHGKVDMNALMKLYQQQREHLESVNSFENMAKLKQRLICLWQDSLGLPEDAVVEDDSLFLFSGGDSLKALRLCDDIIATVGLGVPGLLEAILEGSFTEVVCLVARATRLSPAANNIPNAPSARKRSADHPASSTMVKREHTETYSAPHHLHGPVGSTDGRLTKVLRRAGQVLELNVSNPVTLSGSHCKTISANIKNDYSAKDTSETGIQRALVPELEPRSPELRVRWSSDMGRCVDASPLLVVVQDREAGGTGSKKATVFIGSHSHRMQALDLTTGGLLWERVLGDRIESSAVVMRCGTQLAGVCKNSVTTNTQVFGLQVAQKCVWKYHCGGGAVFSSPYLEPTRRRLYAASLRGHFVCLYPDSGEVMWTYNRETPFFSSPSGSPGCVVIGSVDGNICFFSDTGQLLWQFLAKGAVFSTPCFTPDRQRVLCGAHDGYVYCLETAGGSLVWSFQTSGRVYASPFAFESRSALGREQVLVGVASTDGMLWILDERDGCKIASLSLPGELFSSPVVWERTLLVGCRNDMVYCIDLTNPPNKEELEGHAHMETLPGTGDA</sequence>
<dbReference type="Gene3D" id="2.130.10.10">
    <property type="entry name" value="YVTN repeat-like/Quinoprotein amine dehydrogenase"/>
    <property type="match status" value="3"/>
</dbReference>
<dbReference type="InterPro" id="IPR000873">
    <property type="entry name" value="AMP-dep_synth/lig_dom"/>
</dbReference>
<evidence type="ECO:0000313" key="5">
    <source>
        <dbReference type="Proteomes" id="UP000694546"/>
    </source>
</evidence>
<dbReference type="PANTHER" id="PTHR44394">
    <property type="entry name" value="BETA-ALANINE-ACTIVATING ENZYME"/>
    <property type="match status" value="1"/>
</dbReference>
<dbReference type="OMA" id="NGNVICC"/>
<dbReference type="Pfam" id="PF13570">
    <property type="entry name" value="Beta-prop_ACSF4"/>
    <property type="match status" value="1"/>
</dbReference>
<accession>A0A8C4ZRG8</accession>
<dbReference type="Pfam" id="PF00501">
    <property type="entry name" value="AMP-binding"/>
    <property type="match status" value="1"/>
</dbReference>
<dbReference type="GO" id="GO:0043041">
    <property type="term" value="P:amino acid activation for nonribosomal peptide biosynthetic process"/>
    <property type="evidence" value="ECO:0007669"/>
    <property type="project" value="TreeGrafter"/>
</dbReference>
<dbReference type="InterPro" id="IPR042099">
    <property type="entry name" value="ANL_N_sf"/>
</dbReference>
<dbReference type="GO" id="GO:0006629">
    <property type="term" value="P:lipid metabolic process"/>
    <property type="evidence" value="ECO:0007669"/>
    <property type="project" value="UniProtKB-KW"/>
</dbReference>
<dbReference type="SUPFAM" id="SSF50998">
    <property type="entry name" value="Quinoprotein alcohol dehydrogenase-like"/>
    <property type="match status" value="1"/>
</dbReference>
<dbReference type="Proteomes" id="UP000694546">
    <property type="component" value="Chromosome 12"/>
</dbReference>
<name>A0A8C4ZRG8_GADMO</name>
<organism evidence="4 5">
    <name type="scientific">Gadus morhua</name>
    <name type="common">Atlantic cod</name>
    <dbReference type="NCBI Taxonomy" id="8049"/>
    <lineage>
        <taxon>Eukaryota</taxon>
        <taxon>Metazoa</taxon>
        <taxon>Chordata</taxon>
        <taxon>Craniata</taxon>
        <taxon>Vertebrata</taxon>
        <taxon>Euteleostomi</taxon>
        <taxon>Actinopterygii</taxon>
        <taxon>Neopterygii</taxon>
        <taxon>Teleostei</taxon>
        <taxon>Neoteleostei</taxon>
        <taxon>Acanthomorphata</taxon>
        <taxon>Zeiogadaria</taxon>
        <taxon>Gadariae</taxon>
        <taxon>Gadiformes</taxon>
        <taxon>Gadoidei</taxon>
        <taxon>Gadidae</taxon>
        <taxon>Gadus</taxon>
    </lineage>
</organism>
<keyword evidence="2" id="KW-0443">Lipid metabolism</keyword>
<dbReference type="PROSITE" id="PS00455">
    <property type="entry name" value="AMP_BINDING"/>
    <property type="match status" value="1"/>
</dbReference>
<dbReference type="InterPro" id="IPR011047">
    <property type="entry name" value="Quinoprotein_ADH-like_sf"/>
</dbReference>
<feature type="domain" description="Carrier" evidence="3">
    <location>
        <begin position="568"/>
        <end position="647"/>
    </location>
</feature>
<dbReference type="CDD" id="cd17654">
    <property type="entry name" value="A_NRPS_acs4"/>
    <property type="match status" value="1"/>
</dbReference>
<evidence type="ECO:0000313" key="4">
    <source>
        <dbReference type="Ensembl" id="ENSGMOP00000020395.2"/>
    </source>
</evidence>
<evidence type="ECO:0000259" key="3">
    <source>
        <dbReference type="PROSITE" id="PS50075"/>
    </source>
</evidence>
<dbReference type="InterPro" id="IPR036736">
    <property type="entry name" value="ACP-like_sf"/>
</dbReference>
<protein>
    <submittedName>
        <fullName evidence="4">Aminoadipate-semialdehyde dehydrogenase</fullName>
    </submittedName>
</protein>
<proteinExistence type="inferred from homology"/>
<dbReference type="GeneTree" id="ENSGT00440000033811"/>
<dbReference type="InterPro" id="IPR002372">
    <property type="entry name" value="PQQ_rpt_dom"/>
</dbReference>